<dbReference type="HOGENOM" id="CLU_1507191_0_0_1"/>
<evidence type="ECO:0008006" key="3">
    <source>
        <dbReference type="Google" id="ProtNLM"/>
    </source>
</evidence>
<dbReference type="EnsemblPlants" id="OB12G18370.1">
    <property type="protein sequence ID" value="OB12G18370.1"/>
    <property type="gene ID" value="OB12G18370"/>
</dbReference>
<dbReference type="PANTHER" id="PTHR34835">
    <property type="entry name" value="OS07G0283600 PROTEIN-RELATED"/>
    <property type="match status" value="1"/>
</dbReference>
<dbReference type="PANTHER" id="PTHR34835:SF60">
    <property type="entry name" value="OS10G0490300 PROTEIN"/>
    <property type="match status" value="1"/>
</dbReference>
<reference evidence="1" key="2">
    <citation type="submission" date="2013-04" db="UniProtKB">
        <authorList>
            <consortium name="EnsemblPlants"/>
        </authorList>
    </citation>
    <scope>IDENTIFICATION</scope>
</reference>
<protein>
    <recommendedName>
        <fullName evidence="3">Aminotransferase-like plant mobile domain-containing protein</fullName>
    </recommendedName>
</protein>
<evidence type="ECO:0000313" key="1">
    <source>
        <dbReference type="EnsemblPlants" id="OB12G18370.1"/>
    </source>
</evidence>
<dbReference type="STRING" id="4533.J3NCX9"/>
<dbReference type="Gramene" id="OB12G18370.1">
    <property type="protein sequence ID" value="OB12G18370.1"/>
    <property type="gene ID" value="OB12G18370"/>
</dbReference>
<proteinExistence type="predicted"/>
<dbReference type="Proteomes" id="UP000006038">
    <property type="component" value="Chromosome 12"/>
</dbReference>
<sequence>MRQKSIIEGSAFSSVLSFQRCNIPLSFVKWIANHTDVSCSDICVIGDTIPITPHTVHVVLGIPTGGVEINNVHNEAKEFFENHYRKTKPLISFFGSKLLDDKDKNNLCTEDVPRCFMTVALSTFLCPNSDTYQSPKYLGPLVDVNSISNWDWSKFVYDWLITYIGNFKKENNSKSQHSK</sequence>
<dbReference type="OMA" id="LCPTSYG"/>
<evidence type="ECO:0000313" key="2">
    <source>
        <dbReference type="Proteomes" id="UP000006038"/>
    </source>
</evidence>
<organism evidence="1">
    <name type="scientific">Oryza brachyantha</name>
    <name type="common">malo sina</name>
    <dbReference type="NCBI Taxonomy" id="4533"/>
    <lineage>
        <taxon>Eukaryota</taxon>
        <taxon>Viridiplantae</taxon>
        <taxon>Streptophyta</taxon>
        <taxon>Embryophyta</taxon>
        <taxon>Tracheophyta</taxon>
        <taxon>Spermatophyta</taxon>
        <taxon>Magnoliopsida</taxon>
        <taxon>Liliopsida</taxon>
        <taxon>Poales</taxon>
        <taxon>Poaceae</taxon>
        <taxon>BOP clade</taxon>
        <taxon>Oryzoideae</taxon>
        <taxon>Oryzeae</taxon>
        <taxon>Oryzinae</taxon>
        <taxon>Oryza</taxon>
    </lineage>
</organism>
<reference evidence="1" key="1">
    <citation type="journal article" date="2013" name="Nat. Commun.">
        <title>Whole-genome sequencing of Oryza brachyantha reveals mechanisms underlying Oryza genome evolution.</title>
        <authorList>
            <person name="Chen J."/>
            <person name="Huang Q."/>
            <person name="Gao D."/>
            <person name="Wang J."/>
            <person name="Lang Y."/>
            <person name="Liu T."/>
            <person name="Li B."/>
            <person name="Bai Z."/>
            <person name="Luis Goicoechea J."/>
            <person name="Liang C."/>
            <person name="Chen C."/>
            <person name="Zhang W."/>
            <person name="Sun S."/>
            <person name="Liao Y."/>
            <person name="Zhang X."/>
            <person name="Yang L."/>
            <person name="Song C."/>
            <person name="Wang M."/>
            <person name="Shi J."/>
            <person name="Liu G."/>
            <person name="Liu J."/>
            <person name="Zhou H."/>
            <person name="Zhou W."/>
            <person name="Yu Q."/>
            <person name="An N."/>
            <person name="Chen Y."/>
            <person name="Cai Q."/>
            <person name="Wang B."/>
            <person name="Liu B."/>
            <person name="Min J."/>
            <person name="Huang Y."/>
            <person name="Wu H."/>
            <person name="Li Z."/>
            <person name="Zhang Y."/>
            <person name="Yin Y."/>
            <person name="Song W."/>
            <person name="Jiang J."/>
            <person name="Jackson S.A."/>
            <person name="Wing R.A."/>
            <person name="Wang J."/>
            <person name="Chen M."/>
        </authorList>
    </citation>
    <scope>NUCLEOTIDE SEQUENCE [LARGE SCALE GENOMIC DNA]</scope>
    <source>
        <strain evidence="1">cv. IRGC 101232</strain>
    </source>
</reference>
<keyword evidence="2" id="KW-1185">Reference proteome</keyword>
<name>J3NCX9_ORYBR</name>
<dbReference type="AlphaFoldDB" id="J3NCX9"/>
<accession>J3NCX9</accession>